<dbReference type="STRING" id="590646.G3B283"/>
<comment type="similarity">
    <text evidence="1">Belongs to the eIF2D family.</text>
</comment>
<sequence>MFKKDPAPKASANIKSSERRKLYTEICNIYNMPQENIPKELSLSILPLIVKQATFKSIQNYSGTIYFDENETPLYFKSRNSQLYPSLFTLWKAPYILPVVVTNSYVIGVLANGADLMLPGCGVPFDHRIASGTVVGVAGSDAPSVIKAVGIAKMDLRNISKTVGTSGVAVEVLHHIDDKLFEQEEEMVEEDEKEHQKQEQEQPQEEFKEVNDVSQELEELHVQDIDNFFVRALLQSIKLDTIQLPINASNFMASHVLKNLPILDSKYKNIKKTSWKKTGKFLKAMSKLNYISVKGKDDDLTITSTIPKSDKTIEEFITHKIEKLKKQDSGKDDKSSINLIQLYQPTNKYRMFFNKVGKEYDDLYTAPEIKALISDYIKKENLIDSNPQNIKLDGILGDIIPGGSVSRSELVVKFLKYFSMRYIVVQPGEDPNECKVQKGDLPKIDIVCETKIGRKTITRVKNFIPFGIKPNVISEDLRNLCQGSSTLEDTREGIEAIVQGPHYKSIHEYLIGKGVPAGCITYEDKSKKKKRR</sequence>
<feature type="domain" description="SUI1" evidence="4">
    <location>
        <begin position="444"/>
        <end position="514"/>
    </location>
</feature>
<dbReference type="Pfam" id="PF25304">
    <property type="entry name" value="WHD_eIF2D"/>
    <property type="match status" value="1"/>
</dbReference>
<evidence type="ECO:0000313" key="7">
    <source>
        <dbReference type="Proteomes" id="UP000000707"/>
    </source>
</evidence>
<dbReference type="eggNOG" id="KOG2522">
    <property type="taxonomic scope" value="Eukaryota"/>
</dbReference>
<dbReference type="InterPro" id="IPR003121">
    <property type="entry name" value="SWIB_MDM2_domain"/>
</dbReference>
<evidence type="ECO:0000256" key="1">
    <source>
        <dbReference type="ARBA" id="ARBA00010359"/>
    </source>
</evidence>
<dbReference type="GO" id="GO:0003723">
    <property type="term" value="F:RNA binding"/>
    <property type="evidence" value="ECO:0007669"/>
    <property type="project" value="InterPro"/>
</dbReference>
<dbReference type="InterPro" id="IPR036885">
    <property type="entry name" value="SWIB_MDM2_dom_sf"/>
</dbReference>
<dbReference type="AlphaFoldDB" id="G3B283"/>
<dbReference type="InterPro" id="IPR039759">
    <property type="entry name" value="eIF2D_SUI1"/>
</dbReference>
<dbReference type="InterPro" id="IPR015947">
    <property type="entry name" value="PUA-like_sf"/>
</dbReference>
<dbReference type="Pfam" id="PF17832">
    <property type="entry name" value="Pre-PUA"/>
    <property type="match status" value="1"/>
</dbReference>
<evidence type="ECO:0000256" key="2">
    <source>
        <dbReference type="ARBA" id="ARBA00022490"/>
    </source>
</evidence>
<dbReference type="PROSITE" id="PS50890">
    <property type="entry name" value="PUA"/>
    <property type="match status" value="1"/>
</dbReference>
<dbReference type="Pfam" id="PF01253">
    <property type="entry name" value="SUI1"/>
    <property type="match status" value="1"/>
</dbReference>
<dbReference type="Gene3D" id="3.10.400.20">
    <property type="match status" value="1"/>
</dbReference>
<dbReference type="SUPFAM" id="SSF47592">
    <property type="entry name" value="SWIB/MDM2 domain"/>
    <property type="match status" value="1"/>
</dbReference>
<dbReference type="CDD" id="cd21156">
    <property type="entry name" value="PUA_eIF2d-like"/>
    <property type="match status" value="1"/>
</dbReference>
<accession>G3B283</accession>
<dbReference type="PROSITE" id="PS51925">
    <property type="entry name" value="SWIB_MDM2"/>
    <property type="match status" value="1"/>
</dbReference>
<dbReference type="PROSITE" id="PS50296">
    <property type="entry name" value="SUI1"/>
    <property type="match status" value="1"/>
</dbReference>
<dbReference type="Pfam" id="PF26292">
    <property type="entry name" value="PUA_elF2D"/>
    <property type="match status" value="1"/>
</dbReference>
<dbReference type="SUPFAM" id="SSF55159">
    <property type="entry name" value="eIF1-like"/>
    <property type="match status" value="1"/>
</dbReference>
<dbReference type="NCBIfam" id="TIGR00451">
    <property type="entry name" value="unchar_dom_2"/>
    <property type="match status" value="1"/>
</dbReference>
<dbReference type="Gene3D" id="3.30.780.10">
    <property type="entry name" value="SUI1-like domain"/>
    <property type="match status" value="1"/>
</dbReference>
<dbReference type="OrthoDB" id="199771at2759"/>
<evidence type="ECO:0000313" key="6">
    <source>
        <dbReference type="EMBL" id="EGV64613.1"/>
    </source>
</evidence>
<evidence type="ECO:0008006" key="8">
    <source>
        <dbReference type="Google" id="ProtNLM"/>
    </source>
</evidence>
<evidence type="ECO:0000259" key="4">
    <source>
        <dbReference type="PROSITE" id="PS50296"/>
    </source>
</evidence>
<keyword evidence="2" id="KW-0963">Cytoplasm</keyword>
<dbReference type="InterPro" id="IPR041366">
    <property type="entry name" value="Pre-PUA"/>
</dbReference>
<feature type="region of interest" description="Disordered" evidence="3">
    <location>
        <begin position="185"/>
        <end position="212"/>
    </location>
</feature>
<evidence type="ECO:0000256" key="3">
    <source>
        <dbReference type="SAM" id="MobiDB-lite"/>
    </source>
</evidence>
<dbReference type="Proteomes" id="UP000000707">
    <property type="component" value="Unassembled WGS sequence"/>
</dbReference>
<dbReference type="InterPro" id="IPR058886">
    <property type="entry name" value="SWIB_eIF2D"/>
</dbReference>
<dbReference type="Pfam" id="PF26291">
    <property type="entry name" value="SWIB_eIF2D"/>
    <property type="match status" value="1"/>
</dbReference>
<feature type="domain" description="DM2" evidence="5">
    <location>
        <begin position="341"/>
        <end position="427"/>
    </location>
</feature>
<organism evidence="7">
    <name type="scientific">Candida tenuis (strain ATCC 10573 / BCRC 21748 / CBS 615 / JCM 9827 / NBRC 10315 / NRRL Y-1498 / VKM Y-70)</name>
    <name type="common">Yeast</name>
    <name type="synonym">Yamadazyma tenuis</name>
    <dbReference type="NCBI Taxonomy" id="590646"/>
    <lineage>
        <taxon>Eukaryota</taxon>
        <taxon>Fungi</taxon>
        <taxon>Dikarya</taxon>
        <taxon>Ascomycota</taxon>
        <taxon>Saccharomycotina</taxon>
        <taxon>Pichiomycetes</taxon>
        <taxon>Debaryomycetaceae</taxon>
        <taxon>Yamadazyma</taxon>
    </lineage>
</organism>
<dbReference type="InterPro" id="IPR039757">
    <property type="entry name" value="EIF2D"/>
</dbReference>
<feature type="compositionally biased region" description="Basic and acidic residues" evidence="3">
    <location>
        <begin position="193"/>
        <end position="211"/>
    </location>
</feature>
<dbReference type="CDD" id="cd11608">
    <property type="entry name" value="eIF2D_C"/>
    <property type="match status" value="1"/>
</dbReference>
<dbReference type="PANTHER" id="PTHR12217:SF4">
    <property type="entry name" value="EUKARYOTIC TRANSLATION INITIATION FACTOR 2D"/>
    <property type="match status" value="1"/>
</dbReference>
<dbReference type="InterPro" id="IPR048248">
    <property type="entry name" value="PUA_eIF2d-like"/>
</dbReference>
<dbReference type="InterPro" id="IPR004521">
    <property type="entry name" value="Uncharacterised_CHP00451"/>
</dbReference>
<dbReference type="EMBL" id="GL996515">
    <property type="protein sequence ID" value="EGV64613.1"/>
    <property type="molecule type" value="Genomic_DNA"/>
</dbReference>
<dbReference type="SUPFAM" id="SSF88697">
    <property type="entry name" value="PUA domain-like"/>
    <property type="match status" value="1"/>
</dbReference>
<dbReference type="InterPro" id="IPR036877">
    <property type="entry name" value="SUI1_dom_sf"/>
</dbReference>
<dbReference type="InterPro" id="IPR001950">
    <property type="entry name" value="SUI1"/>
</dbReference>
<evidence type="ECO:0000259" key="5">
    <source>
        <dbReference type="PROSITE" id="PS51925"/>
    </source>
</evidence>
<dbReference type="PANTHER" id="PTHR12217">
    <property type="entry name" value="EUKARYOTIC TRANSLATION INITIATION FACTOR 2D"/>
    <property type="match status" value="1"/>
</dbReference>
<gene>
    <name evidence="6" type="ORF">CANTEDRAFT_120357</name>
</gene>
<name>G3B283_CANTC</name>
<reference evidence="6 7" key="1">
    <citation type="journal article" date="2011" name="Proc. Natl. Acad. Sci. U.S.A.">
        <title>Comparative genomics of xylose-fermenting fungi for enhanced biofuel production.</title>
        <authorList>
            <person name="Wohlbach D.J."/>
            <person name="Kuo A."/>
            <person name="Sato T.K."/>
            <person name="Potts K.M."/>
            <person name="Salamov A.A."/>
            <person name="LaButti K.M."/>
            <person name="Sun H."/>
            <person name="Clum A."/>
            <person name="Pangilinan J.L."/>
            <person name="Lindquist E.A."/>
            <person name="Lucas S."/>
            <person name="Lapidus A."/>
            <person name="Jin M."/>
            <person name="Gunawan C."/>
            <person name="Balan V."/>
            <person name="Dale B.E."/>
            <person name="Jeffries T.W."/>
            <person name="Zinkel R."/>
            <person name="Barry K.W."/>
            <person name="Grigoriev I.V."/>
            <person name="Gasch A.P."/>
        </authorList>
    </citation>
    <scope>NUCLEOTIDE SEQUENCE [LARGE SCALE GENOMIC DNA]</scope>
    <source>
        <strain evidence="7">ATCC 10573 / BCRC 21748 / CBS 615 / JCM 9827 / NBRC 10315 / NRRL Y-1498 / VKM Y-70</strain>
    </source>
</reference>
<dbReference type="InterPro" id="IPR057429">
    <property type="entry name" value="WH_eIF2D"/>
</dbReference>
<proteinExistence type="inferred from homology"/>
<protein>
    <recommendedName>
        <fullName evidence="8">Translation machinery-associated protein 64</fullName>
    </recommendedName>
</protein>
<dbReference type="GO" id="GO:0001731">
    <property type="term" value="P:formation of translation preinitiation complex"/>
    <property type="evidence" value="ECO:0007669"/>
    <property type="project" value="InterPro"/>
</dbReference>
<dbReference type="HOGENOM" id="CLU_012487_1_0_1"/>
<dbReference type="GO" id="GO:0003743">
    <property type="term" value="F:translation initiation factor activity"/>
    <property type="evidence" value="ECO:0007669"/>
    <property type="project" value="InterPro"/>
</dbReference>
<keyword evidence="7" id="KW-1185">Reference proteome</keyword>